<protein>
    <submittedName>
        <fullName evidence="2">Uncharacterized protein</fullName>
    </submittedName>
</protein>
<evidence type="ECO:0000313" key="3">
    <source>
        <dbReference type="Proteomes" id="UP000007089"/>
    </source>
</evidence>
<feature type="transmembrane region" description="Helical" evidence="1">
    <location>
        <begin position="251"/>
        <end position="274"/>
    </location>
</feature>
<feature type="transmembrane region" description="Helical" evidence="1">
    <location>
        <begin position="213"/>
        <end position="230"/>
    </location>
</feature>
<name>B8JFJ9_ANAD2</name>
<feature type="transmembrane region" description="Helical" evidence="1">
    <location>
        <begin position="114"/>
        <end position="136"/>
    </location>
</feature>
<dbReference type="RefSeq" id="WP_012634103.1">
    <property type="nucleotide sequence ID" value="NC_011891.1"/>
</dbReference>
<proteinExistence type="predicted"/>
<keyword evidence="1" id="KW-0812">Transmembrane</keyword>
<organism evidence="2 3">
    <name type="scientific">Anaeromyxobacter dehalogenans (strain ATCC BAA-258 / DSM 21875 / 2CP-1)</name>
    <dbReference type="NCBI Taxonomy" id="455488"/>
    <lineage>
        <taxon>Bacteria</taxon>
        <taxon>Pseudomonadati</taxon>
        <taxon>Myxococcota</taxon>
        <taxon>Myxococcia</taxon>
        <taxon>Myxococcales</taxon>
        <taxon>Cystobacterineae</taxon>
        <taxon>Anaeromyxobacteraceae</taxon>
        <taxon>Anaeromyxobacter</taxon>
    </lineage>
</organism>
<dbReference type="AlphaFoldDB" id="B8JFJ9"/>
<sequence length="556" mass="56287">MTPALRQLPARVAAGLRSGRRRIALAWAAATLAALVALAGGPGISRDEADVVAAAGRVAEGWRTAAGHPLAALTGLEAARARSGGRPLPPLGPAVAAAGHAAGRTAGLSHQRGYRLGAALAGALLSALLALAGHALAGPAGAALAPAMYWLAPRTLLSGAVALADGLAALLWLAAFWAYRRAASAPDRLLRLRAAALAGLAFGAALAARLDAWVILPTLALHALLVRVLRPRAATPEPEAPPVGIEARLRGVPVAIAAMAVLGPLTLVALWPWLWADPLRRALLASQAARAGAGEALAAGLPRALLPLAVTVFAVPAAPLLAAGGGALQALARAARALRRGSGFALSDEVLLLLGAAAPLAAAASGLTPALPGVRGWLPAFPFLALLGTRALLHAARIAWPARASSLAAALALLVLYPAARQAAHTWPSASSSWSALGGGAPGAASRGLPRQDGGEAAAAMLDALAERARPGARVYWARTAGAAVEVYARDGRLRADLRRAEAPEDADLAVVTVDGAARDAEYRTWAAFRDARPVAGAFLDEVPLVLVYARPGAWR</sequence>
<reference evidence="2" key="1">
    <citation type="submission" date="2009-01" db="EMBL/GenBank/DDBJ databases">
        <title>Complete sequence of Anaeromyxobacter dehalogenans 2CP-1.</title>
        <authorList>
            <consortium name="US DOE Joint Genome Institute"/>
            <person name="Lucas S."/>
            <person name="Copeland A."/>
            <person name="Lapidus A."/>
            <person name="Glavina del Rio T."/>
            <person name="Dalin E."/>
            <person name="Tice H."/>
            <person name="Bruce D."/>
            <person name="Goodwin L."/>
            <person name="Pitluck S."/>
            <person name="Saunders E."/>
            <person name="Brettin T."/>
            <person name="Detter J.C."/>
            <person name="Han C."/>
            <person name="Larimer F."/>
            <person name="Land M."/>
            <person name="Hauser L."/>
            <person name="Kyrpides N."/>
            <person name="Ovchinnikova G."/>
            <person name="Beliaev A.S."/>
            <person name="Richardson P."/>
        </authorList>
    </citation>
    <scope>NUCLEOTIDE SEQUENCE</scope>
    <source>
        <strain evidence="2">2CP-1</strain>
    </source>
</reference>
<accession>B8JFJ9</accession>
<dbReference type="Proteomes" id="UP000007089">
    <property type="component" value="Chromosome"/>
</dbReference>
<gene>
    <name evidence="2" type="ordered locus">A2cp1_3041</name>
</gene>
<feature type="transmembrane region" description="Helical" evidence="1">
    <location>
        <begin position="190"/>
        <end position="207"/>
    </location>
</feature>
<dbReference type="EMBL" id="CP001359">
    <property type="protein sequence ID" value="ACL66376.1"/>
    <property type="molecule type" value="Genomic_DNA"/>
</dbReference>
<dbReference type="KEGG" id="acp:A2cp1_3041"/>
<dbReference type="HOGENOM" id="CLU_454067_0_0_7"/>
<evidence type="ECO:0000256" key="1">
    <source>
        <dbReference type="SAM" id="Phobius"/>
    </source>
</evidence>
<feature type="transmembrane region" description="Helical" evidence="1">
    <location>
        <begin position="350"/>
        <end position="371"/>
    </location>
</feature>
<feature type="transmembrane region" description="Helical" evidence="1">
    <location>
        <begin position="304"/>
        <end position="329"/>
    </location>
</feature>
<keyword evidence="1" id="KW-0472">Membrane</keyword>
<keyword evidence="1" id="KW-1133">Transmembrane helix</keyword>
<keyword evidence="3" id="KW-1185">Reference proteome</keyword>
<feature type="transmembrane region" description="Helical" evidence="1">
    <location>
        <begin position="156"/>
        <end position="178"/>
    </location>
</feature>
<feature type="transmembrane region" description="Helical" evidence="1">
    <location>
        <begin position="23"/>
        <end position="41"/>
    </location>
</feature>
<evidence type="ECO:0000313" key="2">
    <source>
        <dbReference type="EMBL" id="ACL66376.1"/>
    </source>
</evidence>